<dbReference type="Pfam" id="PF20183">
    <property type="entry name" value="DUF6546"/>
    <property type="match status" value="1"/>
</dbReference>
<dbReference type="InterPro" id="IPR046676">
    <property type="entry name" value="DUF6546"/>
</dbReference>
<evidence type="ECO:0000313" key="2">
    <source>
        <dbReference type="EMBL" id="KAK5627325.1"/>
    </source>
</evidence>
<keyword evidence="3" id="KW-1185">Reference proteome</keyword>
<reference evidence="2 3" key="1">
    <citation type="submission" date="2023-10" db="EMBL/GenBank/DDBJ databases">
        <title>Draft genome sequence of Xylaria bambusicola isolate GMP-LS, the root and basal stem rot pathogen of sugarcane in Indonesia.</title>
        <authorList>
            <person name="Selvaraj P."/>
            <person name="Muralishankar V."/>
            <person name="Muruganantham S."/>
            <person name="Sp S."/>
            <person name="Haryani S."/>
            <person name="Lau K.J.X."/>
            <person name="Naqvi N.I."/>
        </authorList>
    </citation>
    <scope>NUCLEOTIDE SEQUENCE [LARGE SCALE GENOMIC DNA]</scope>
    <source>
        <strain evidence="2">GMP-LS</strain>
    </source>
</reference>
<comment type="caution">
    <text evidence="2">The sequence shown here is derived from an EMBL/GenBank/DDBJ whole genome shotgun (WGS) entry which is preliminary data.</text>
</comment>
<protein>
    <recommendedName>
        <fullName evidence="1">DUF6546 domain-containing protein</fullName>
    </recommendedName>
</protein>
<dbReference type="AlphaFoldDB" id="A0AAN7U834"/>
<feature type="domain" description="DUF6546" evidence="1">
    <location>
        <begin position="275"/>
        <end position="476"/>
    </location>
</feature>
<proteinExistence type="predicted"/>
<dbReference type="Proteomes" id="UP001305414">
    <property type="component" value="Unassembled WGS sequence"/>
</dbReference>
<organism evidence="2 3">
    <name type="scientific">Xylaria bambusicola</name>
    <dbReference type="NCBI Taxonomy" id="326684"/>
    <lineage>
        <taxon>Eukaryota</taxon>
        <taxon>Fungi</taxon>
        <taxon>Dikarya</taxon>
        <taxon>Ascomycota</taxon>
        <taxon>Pezizomycotina</taxon>
        <taxon>Sordariomycetes</taxon>
        <taxon>Xylariomycetidae</taxon>
        <taxon>Xylariales</taxon>
        <taxon>Xylariaceae</taxon>
        <taxon>Xylaria</taxon>
    </lineage>
</organism>
<evidence type="ECO:0000259" key="1">
    <source>
        <dbReference type="Pfam" id="PF20183"/>
    </source>
</evidence>
<gene>
    <name evidence="2" type="ORF">RRF57_003040</name>
</gene>
<sequence>MCFSEMRTRSETRQRSSWSYLPPEIRLMILETIAQQKNPGWAPNAAVCREWQYTLEKFNFRKLNLRLPCPDDFQCLENFQHIATTRRELIRHICLNVELPRYTPNCCSEGPAPSVMVSSIVSRAIQKLCTILSTWESEDDLELALEFNVYDPNDCEHWFKGIYLSSDDVEDDEDKETMIRRSFHDPRHGWLNGQHALRFPSGAAKRRLFQPIHLVFRKGLPRVKAVTRLIIRRQLRRCFSPKSLALLLGNFGGLEHISYEPWVPYHRSREVYQQVFEDSHHFYQIFRSRPDLTRPFQNLFGVHEMPEAVFADKSLDLEHLAISFIVNAEQIFRCCNSQWTWPHLQSVALTSEILCRGDRPNWVPPDWKQFKSILNLLHRAGTLAQQMPKLHTFVIWNWSACAFIYHVKGGSASVTWRGTCLLKLSPRVVESWQLAAWKLFRREIHLQIYYEHIQQTPITSHGDAVHYLRLPCQVVEPASLWQIRREGCIGSS</sequence>
<dbReference type="EMBL" id="JAWHQM010000005">
    <property type="protein sequence ID" value="KAK5627325.1"/>
    <property type="molecule type" value="Genomic_DNA"/>
</dbReference>
<evidence type="ECO:0000313" key="3">
    <source>
        <dbReference type="Proteomes" id="UP001305414"/>
    </source>
</evidence>
<accession>A0AAN7U834</accession>
<name>A0AAN7U834_9PEZI</name>